<accession>A0A5B9Y5I1</accession>
<feature type="transmembrane region" description="Helical" evidence="2">
    <location>
        <begin position="50"/>
        <end position="72"/>
    </location>
</feature>
<keyword evidence="2" id="KW-0812">Transmembrane</keyword>
<dbReference type="AlphaFoldDB" id="A0A5B9Y5I1"/>
<feature type="compositionally biased region" description="Basic and acidic residues" evidence="1">
    <location>
        <begin position="153"/>
        <end position="173"/>
    </location>
</feature>
<evidence type="ECO:0000256" key="1">
    <source>
        <dbReference type="SAM" id="MobiDB-lite"/>
    </source>
</evidence>
<gene>
    <name evidence="3" type="ORF">SCHIN_v1c07810</name>
</gene>
<dbReference type="RefSeq" id="WP_166508352.1">
    <property type="nucleotide sequence ID" value="NZ_CP043026.1"/>
</dbReference>
<evidence type="ECO:0000313" key="3">
    <source>
        <dbReference type="EMBL" id="QEH61976.1"/>
    </source>
</evidence>
<dbReference type="KEGG" id="schi:SCHIN_v1c07810"/>
<reference evidence="3 4" key="1">
    <citation type="submission" date="2019-08" db="EMBL/GenBank/DDBJ databases">
        <title>Complete genome sequence of Spiroplasma chinense CCH (DSM 19755).</title>
        <authorList>
            <person name="Shen H.-Y."/>
            <person name="Lin Y.-C."/>
            <person name="Chou L."/>
            <person name="Kuo C.-H."/>
        </authorList>
    </citation>
    <scope>NUCLEOTIDE SEQUENCE [LARGE SCALE GENOMIC DNA]</scope>
    <source>
        <strain evidence="3 4">CCH</strain>
    </source>
</reference>
<keyword evidence="4" id="KW-1185">Reference proteome</keyword>
<evidence type="ECO:0000313" key="4">
    <source>
        <dbReference type="Proteomes" id="UP000323144"/>
    </source>
</evidence>
<dbReference type="Proteomes" id="UP000323144">
    <property type="component" value="Chromosome"/>
</dbReference>
<protein>
    <submittedName>
        <fullName evidence="3">Uncharacterized protein</fullName>
    </submittedName>
</protein>
<sequence length="173" mass="19198">MERKYIVFGIVGCSLLIASLFLNLFADKQLEYSFTDAYIPSVVFFIFTKYFYALLSWPVMVGAVLSIVFLSLHQKRDLVYSAGIFIVIITSVAAFIQITNFILMMMTNSAAKNGGVITYVLATISILTAFSSYVLLAICAKEIKANNGVVEGNKSKSEDNNEIEKIENVQENS</sequence>
<feature type="region of interest" description="Disordered" evidence="1">
    <location>
        <begin position="151"/>
        <end position="173"/>
    </location>
</feature>
<keyword evidence="2" id="KW-0472">Membrane</keyword>
<proteinExistence type="predicted"/>
<name>A0A5B9Y5I1_9MOLU</name>
<keyword evidence="2" id="KW-1133">Transmembrane helix</keyword>
<evidence type="ECO:0000256" key="2">
    <source>
        <dbReference type="SAM" id="Phobius"/>
    </source>
</evidence>
<feature type="transmembrane region" description="Helical" evidence="2">
    <location>
        <begin position="116"/>
        <end position="138"/>
    </location>
</feature>
<feature type="transmembrane region" description="Helical" evidence="2">
    <location>
        <begin position="79"/>
        <end position="104"/>
    </location>
</feature>
<organism evidence="3 4">
    <name type="scientific">Spiroplasma chinense</name>
    <dbReference type="NCBI Taxonomy" id="216932"/>
    <lineage>
        <taxon>Bacteria</taxon>
        <taxon>Bacillati</taxon>
        <taxon>Mycoplasmatota</taxon>
        <taxon>Mollicutes</taxon>
        <taxon>Entomoplasmatales</taxon>
        <taxon>Spiroplasmataceae</taxon>
        <taxon>Spiroplasma</taxon>
    </lineage>
</organism>
<dbReference type="EMBL" id="CP043026">
    <property type="protein sequence ID" value="QEH61976.1"/>
    <property type="molecule type" value="Genomic_DNA"/>
</dbReference>